<evidence type="ECO:0000256" key="1">
    <source>
        <dbReference type="ARBA" id="ARBA00004123"/>
    </source>
</evidence>
<dbReference type="InterPro" id="IPR017423">
    <property type="entry name" value="TRM6"/>
</dbReference>
<dbReference type="GO" id="GO:0004499">
    <property type="term" value="F:N,N-dimethylaniline monooxygenase activity"/>
    <property type="evidence" value="ECO:0007669"/>
    <property type="project" value="InterPro"/>
</dbReference>
<evidence type="ECO:0000256" key="2">
    <source>
        <dbReference type="ARBA" id="ARBA00008320"/>
    </source>
</evidence>
<name>A0A2S4L5H9_9HYPO</name>
<dbReference type="EMBL" id="PKSG01000214">
    <property type="protein sequence ID" value="POR37702.1"/>
    <property type="molecule type" value="Genomic_DNA"/>
</dbReference>
<dbReference type="OrthoDB" id="10254665at2759"/>
<dbReference type="Gene3D" id="3.50.50.60">
    <property type="entry name" value="FAD/NAD(P)-binding domain"/>
    <property type="match status" value="1"/>
</dbReference>
<dbReference type="InterPro" id="IPR000960">
    <property type="entry name" value="Flavin_mOase"/>
</dbReference>
<keyword evidence="11" id="KW-0489">Methyltransferase</keyword>
<keyword evidence="5" id="KW-0819">tRNA processing</keyword>
<organism evidence="11 12">
    <name type="scientific">Tolypocladium paradoxum</name>
    <dbReference type="NCBI Taxonomy" id="94208"/>
    <lineage>
        <taxon>Eukaryota</taxon>
        <taxon>Fungi</taxon>
        <taxon>Dikarya</taxon>
        <taxon>Ascomycota</taxon>
        <taxon>Pezizomycotina</taxon>
        <taxon>Sordariomycetes</taxon>
        <taxon>Hypocreomycetidae</taxon>
        <taxon>Hypocreales</taxon>
        <taxon>Ophiocordycipitaceae</taxon>
        <taxon>Tolypocladium</taxon>
    </lineage>
</organism>
<accession>A0A2S4L5H9</accession>
<dbReference type="GO" id="GO:0031515">
    <property type="term" value="C:tRNA (m1A) methyltransferase complex"/>
    <property type="evidence" value="ECO:0007669"/>
    <property type="project" value="InterPro"/>
</dbReference>
<dbReference type="GO" id="GO:0008168">
    <property type="term" value="F:methyltransferase activity"/>
    <property type="evidence" value="ECO:0007669"/>
    <property type="project" value="UniProtKB-KW"/>
</dbReference>
<dbReference type="InterPro" id="IPR036188">
    <property type="entry name" value="FAD/NAD-bd_sf"/>
</dbReference>
<keyword evidence="11" id="KW-0808">Transferase</keyword>
<keyword evidence="12" id="KW-1185">Reference proteome</keyword>
<dbReference type="GO" id="GO:0050660">
    <property type="term" value="F:flavin adenine dinucleotide binding"/>
    <property type="evidence" value="ECO:0007669"/>
    <property type="project" value="InterPro"/>
</dbReference>
<evidence type="ECO:0000256" key="4">
    <source>
        <dbReference type="ARBA" id="ARBA00022630"/>
    </source>
</evidence>
<keyword evidence="4" id="KW-0285">Flavoprotein</keyword>
<dbReference type="PANTHER" id="PTHR12945:SF0">
    <property type="entry name" value="TRNA (ADENINE(58)-N(1))-METHYLTRANSFERASE NON-CATALYTIC SUBUNIT TRM6"/>
    <property type="match status" value="1"/>
</dbReference>
<dbReference type="Proteomes" id="UP000237481">
    <property type="component" value="Unassembled WGS sequence"/>
</dbReference>
<reference evidence="11 12" key="1">
    <citation type="submission" date="2018-01" db="EMBL/GenBank/DDBJ databases">
        <title>Harnessing the power of phylogenomics to disentangle the directionality and signatures of interkingdom host jumping in the parasitic fungal genus Tolypocladium.</title>
        <authorList>
            <person name="Quandt C.A."/>
            <person name="Patterson W."/>
            <person name="Spatafora J.W."/>
        </authorList>
    </citation>
    <scope>NUCLEOTIDE SEQUENCE [LARGE SCALE GENOMIC DNA]</scope>
    <source>
        <strain evidence="11 12">NRBC 100945</strain>
    </source>
</reference>
<feature type="region of interest" description="Disordered" evidence="10">
    <location>
        <begin position="949"/>
        <end position="982"/>
    </location>
</feature>
<dbReference type="STRING" id="94208.A0A2S4L5H9"/>
<dbReference type="SUPFAM" id="SSF51905">
    <property type="entry name" value="FAD/NAD(P)-binding domain"/>
    <property type="match status" value="2"/>
</dbReference>
<dbReference type="AlphaFoldDB" id="A0A2S4L5H9"/>
<comment type="subcellular location">
    <subcellularLocation>
        <location evidence="1">Nucleus</location>
    </subcellularLocation>
</comment>
<comment type="caution">
    <text evidence="11">The sequence shown here is derived from an EMBL/GenBank/DDBJ whole genome shotgun (WGS) entry which is preliminary data.</text>
</comment>
<proteinExistence type="inferred from homology"/>
<dbReference type="InterPro" id="IPR020946">
    <property type="entry name" value="Flavin_mOase-like"/>
</dbReference>
<dbReference type="PANTHER" id="PTHR12945">
    <property type="entry name" value="TRANSLATION INITIATION FACTOR EIF3-RELATED"/>
    <property type="match status" value="1"/>
</dbReference>
<dbReference type="GO" id="GO:0050661">
    <property type="term" value="F:NADP binding"/>
    <property type="evidence" value="ECO:0007669"/>
    <property type="project" value="InterPro"/>
</dbReference>
<evidence type="ECO:0000313" key="12">
    <source>
        <dbReference type="Proteomes" id="UP000237481"/>
    </source>
</evidence>
<evidence type="ECO:0000256" key="9">
    <source>
        <dbReference type="ARBA" id="ARBA00032319"/>
    </source>
</evidence>
<keyword evidence="7" id="KW-0560">Oxidoreductase</keyword>
<dbReference type="GO" id="GO:0005634">
    <property type="term" value="C:nucleus"/>
    <property type="evidence" value="ECO:0007669"/>
    <property type="project" value="UniProtKB-SubCell"/>
</dbReference>
<evidence type="ECO:0000256" key="8">
    <source>
        <dbReference type="ARBA" id="ARBA00023242"/>
    </source>
</evidence>
<evidence type="ECO:0000256" key="7">
    <source>
        <dbReference type="ARBA" id="ARBA00023002"/>
    </source>
</evidence>
<dbReference type="Pfam" id="PF00743">
    <property type="entry name" value="FMO-like"/>
    <property type="match status" value="2"/>
</dbReference>
<dbReference type="PRINTS" id="PR00370">
    <property type="entry name" value="FMOXYGENASE"/>
</dbReference>
<keyword evidence="6" id="KW-0274">FAD</keyword>
<sequence>MKVAVIGGGPAGLATLKFLATAHEFFPIPPIEARLFEAEAQIGGTFVHRVYEDAELVSSKYLTAFSDFRLPLEAPDFVTPGAYVKYLRDYVEAFDIGRLIECLAKVDRVSRGPGGDGHVLHISKPDGTGFTFSCDAVAVCSGIHVFPNIPQIPGIERVPTVLHSSQFKRREQFGKGSNVVVCGAGETGMDIAHLAVTAETASVTLCARDGFFCGPKIIPTPVHGKQKAPSRPNKPVDTSVASLFDTAYAHPVLQRSPLLWFAYDQWVKKMHLIISGTEEGPDQWVGHISSERKNLDSIFLCKSARALPYISEGHRSESWWNRTRSSILNVPIQDTKGRRIDVMKWPKKIDQAGFMHTDDDQSVGSGPAKRVKPDVIVLATGYSTNFSFLDGDYPRLAQTNVRGVYKQGDVTVGFIGFVRPGHGAIPPLAELQAQLWVLRLLQDQFPKEMPQGPGANALASYDLDYKLHARCGYDFFSTKRGVDHESYAYQLALDIGSAPTMTYVMSKGWKLFFTWAMGSNFNPKFRLVGPWQWEAGAEEIMRGELYGVVKRSGGFIYLLTYSIIPFIVFGTMSVALYAGFGIVGLLMRAVKGLKVALRGYGKKDGGSVSAQVDSSECGAHRGELTWSAIIFSTSANRVQPFISNANAGRNAQEHGPAQWMGSAEAAKRQRASLAGDTKHVCSPFPALMTISLGKYGSFPSNLIIERPFHLTYEVQDKREGESFSRLRVVPGTELNADLLADTSAETTADGDDVIAAAEGEELALVDEAGTVVARSNREIIDDSARQTLAPEEIEELKRKGASAGKELIAKLMLSHTAIDQKTAYSLAKYKLLKERKFLRRFTVLPLDATMLAQWMLEDRDPSKILEMRQETIGLVGCWADVHFGGLPMEGVSEPHGGRWLAVDDTGGLLVAAMAERMGILYQEPQEDDAEDKGHQGNGQAMEMAPAQVPAMDTEENPEEQPAVPSSPRTQRNPRKRPRRDDLDDHYAWTNTITLIHSNSQPNLSLLRYFDFDASDPSPRYPYHPLFTNLLPVSWLQLVSPDEDAAYADKPADVAPEELATWKTNRRGNYHRKRRRWARTRQIVDGARAGGFSGLAVASTMDPVSILRHALPLLAGGSPIAVYSPSIEPLTHLADCFSIARRTAWISSPPPGAGGRTVAELDAWEGSAEFPVNPTLVLGAGVQTSRARRWQVLPGRTHPFMTTRGGADGYVFTGWRAIPAEGRISARGKFQKKRAE</sequence>
<dbReference type="Pfam" id="PF04189">
    <property type="entry name" value="Gcd10p"/>
    <property type="match status" value="1"/>
</dbReference>
<evidence type="ECO:0000313" key="11">
    <source>
        <dbReference type="EMBL" id="POR37702.1"/>
    </source>
</evidence>
<keyword evidence="8" id="KW-0539">Nucleus</keyword>
<gene>
    <name evidence="11" type="ORF">TPAR_02097</name>
</gene>
<dbReference type="GO" id="GO:0030488">
    <property type="term" value="P:tRNA methylation"/>
    <property type="evidence" value="ECO:0007669"/>
    <property type="project" value="InterPro"/>
</dbReference>
<protein>
    <recommendedName>
        <fullName evidence="3">tRNA (adenine(58)-N(1))-methyltransferase non-catalytic subunit TRM6</fullName>
    </recommendedName>
    <alternativeName>
        <fullName evidence="9">tRNA(m1A58)-methyltransferase subunit TRM6</fullName>
    </alternativeName>
</protein>
<evidence type="ECO:0000256" key="6">
    <source>
        <dbReference type="ARBA" id="ARBA00022827"/>
    </source>
</evidence>
<evidence type="ECO:0000256" key="3">
    <source>
        <dbReference type="ARBA" id="ARBA00021704"/>
    </source>
</evidence>
<evidence type="ECO:0000256" key="5">
    <source>
        <dbReference type="ARBA" id="ARBA00022694"/>
    </source>
</evidence>
<evidence type="ECO:0000256" key="10">
    <source>
        <dbReference type="SAM" id="MobiDB-lite"/>
    </source>
</evidence>
<comment type="similarity">
    <text evidence="2">Belongs to the TRM6/GCD10 family.</text>
</comment>